<dbReference type="SMART" id="SM00507">
    <property type="entry name" value="HNHc"/>
    <property type="match status" value="1"/>
</dbReference>
<accession>A0A0N9MV52</accession>
<proteinExistence type="inferred from homology"/>
<dbReference type="AlphaFoldDB" id="A0A0N9MV52"/>
<dbReference type="EMBL" id="CP011853">
    <property type="protein sequence ID" value="ALG86533.1"/>
    <property type="molecule type" value="Genomic_DNA"/>
</dbReference>
<dbReference type="GO" id="GO:0008270">
    <property type="term" value="F:zinc ion binding"/>
    <property type="evidence" value="ECO:0007669"/>
    <property type="project" value="InterPro"/>
</dbReference>
<dbReference type="Gene3D" id="1.10.30.50">
    <property type="match status" value="1"/>
</dbReference>
<dbReference type="Pfam" id="PF02720">
    <property type="entry name" value="DUF222"/>
    <property type="match status" value="1"/>
</dbReference>
<feature type="domain" description="HNH nuclease" evidence="2">
    <location>
        <begin position="364"/>
        <end position="416"/>
    </location>
</feature>
<organism evidence="3 4">
    <name type="scientific">Gordonia phthalatica</name>
    <dbReference type="NCBI Taxonomy" id="1136941"/>
    <lineage>
        <taxon>Bacteria</taxon>
        <taxon>Bacillati</taxon>
        <taxon>Actinomycetota</taxon>
        <taxon>Actinomycetes</taxon>
        <taxon>Mycobacteriales</taxon>
        <taxon>Gordoniaceae</taxon>
        <taxon>Gordonia</taxon>
    </lineage>
</organism>
<dbReference type="CDD" id="cd00085">
    <property type="entry name" value="HNHc"/>
    <property type="match status" value="1"/>
</dbReference>
<dbReference type="InterPro" id="IPR003870">
    <property type="entry name" value="DUF222"/>
</dbReference>
<keyword evidence="4" id="KW-1185">Reference proteome</keyword>
<evidence type="ECO:0000259" key="2">
    <source>
        <dbReference type="SMART" id="SM00507"/>
    </source>
</evidence>
<dbReference type="InterPro" id="IPR003615">
    <property type="entry name" value="HNH_nuc"/>
</dbReference>
<evidence type="ECO:0000313" key="3">
    <source>
        <dbReference type="EMBL" id="ALG86533.1"/>
    </source>
</evidence>
<dbReference type="STRING" id="1136941.ACH46_02245"/>
<reference evidence="3 4" key="2">
    <citation type="journal article" date="2017" name="Int. J. Syst. Evol. Microbiol.">
        <title>Gordonia phthalatica sp. nov., a di-n-butyl phthalate-degrading bacterium isolated from activated sludge.</title>
        <authorList>
            <person name="Jin D."/>
            <person name="Kong X."/>
            <person name="Jia M."/>
            <person name="Yu X."/>
            <person name="Wang X."/>
            <person name="Zhuang X."/>
            <person name="Deng Y."/>
            <person name="Bai Z."/>
        </authorList>
    </citation>
    <scope>NUCLEOTIDE SEQUENCE [LARGE SCALE GENOMIC DNA]</scope>
    <source>
        <strain evidence="3 4">QH-11</strain>
    </source>
</reference>
<dbReference type="Proteomes" id="UP000063789">
    <property type="component" value="Chromosome"/>
</dbReference>
<reference evidence="4" key="1">
    <citation type="submission" date="2015-06" db="EMBL/GenBank/DDBJ databases">
        <title>Complete genome sequence and metabolic analysis of phthalate degradation pathway in Gordonia sp. QH-11.</title>
        <authorList>
            <person name="Jin D."/>
            <person name="Kong X."/>
            <person name="Bai Z."/>
        </authorList>
    </citation>
    <scope>NUCLEOTIDE SEQUENCE [LARGE SCALE GENOMIC DNA]</scope>
    <source>
        <strain evidence="4">QH-11</strain>
    </source>
</reference>
<dbReference type="RefSeq" id="WP_062394861.1">
    <property type="nucleotide sequence ID" value="NZ_CP011853.1"/>
</dbReference>
<protein>
    <recommendedName>
        <fullName evidence="2">HNH nuclease domain-containing protein</fullName>
    </recommendedName>
</protein>
<dbReference type="Pfam" id="PF01844">
    <property type="entry name" value="HNH"/>
    <property type="match status" value="1"/>
</dbReference>
<evidence type="ECO:0000313" key="4">
    <source>
        <dbReference type="Proteomes" id="UP000063789"/>
    </source>
</evidence>
<name>A0A0N9MV52_9ACTN</name>
<dbReference type="GO" id="GO:0003676">
    <property type="term" value="F:nucleic acid binding"/>
    <property type="evidence" value="ECO:0007669"/>
    <property type="project" value="InterPro"/>
</dbReference>
<sequence>MNENGIQLPEDPVALAALMDQVAAKFAAAPFGAVTEDQLVTTAEVMESARRRLDGADAALLVEISDRNAVRKVGLFSLHQFLAQHLRVGDGEAKRRRIAAEAIGQFSSLTGATLDPVLPATATAVADGAIGGGHVREIAAVMDRIPSAVDAETRGRAEAQLAAIARDLSPAGVAQAGHRLLAHLDPDGQVTDERDRARRRGLTLMPQDRQLMSKVRAQLSPELRANLEVMLGQWAAPGVNNPDDPESPRGAADLADPAVLAAAAERDTRTAGQRNHDALLAILQTAHAASGVPVGKLSTELVVTVTDKELAQRAWVAVTATGTRLPVRELVHVAGAVQPHLAVFSAATGKALWFGRGRRLASQDQRLMLFARDRGCTAPECSAPFARTEAHHLTEWRDGGPTDIDNLGAACGRHNRSVGHQVGQWETATESRVEPTSEAADRGVGRNRGEVRRGFRLAALAQPTDGAELLPDLGPHAPPAPEDSRVEAYLTRLLTA</sequence>
<dbReference type="KEGG" id="goq:ACH46_02245"/>
<gene>
    <name evidence="3" type="ORF">ACH46_02245</name>
</gene>
<comment type="similarity">
    <text evidence="1">Belongs to the Rv1128c/1148c/1588c/1702c/1945/3466 family.</text>
</comment>
<dbReference type="InterPro" id="IPR002711">
    <property type="entry name" value="HNH"/>
</dbReference>
<dbReference type="GO" id="GO:0004519">
    <property type="term" value="F:endonuclease activity"/>
    <property type="evidence" value="ECO:0007669"/>
    <property type="project" value="InterPro"/>
</dbReference>
<dbReference type="PATRIC" id="fig|1136941.3.peg.449"/>
<evidence type="ECO:0000256" key="1">
    <source>
        <dbReference type="ARBA" id="ARBA00023450"/>
    </source>
</evidence>